<protein>
    <submittedName>
        <fullName evidence="2">Stage III sporulation protein AE</fullName>
    </submittedName>
</protein>
<dbReference type="InterPro" id="IPR014194">
    <property type="entry name" value="Spore_III_AE"/>
</dbReference>
<keyword evidence="3" id="KW-1185">Reference proteome</keyword>
<keyword evidence="1" id="KW-0472">Membrane</keyword>
<name>A0ABS6JEV5_9BACI</name>
<dbReference type="Pfam" id="PF09546">
    <property type="entry name" value="Spore_III_AE"/>
    <property type="match status" value="1"/>
</dbReference>
<feature type="transmembrane region" description="Helical" evidence="1">
    <location>
        <begin position="131"/>
        <end position="152"/>
    </location>
</feature>
<sequence>MKKLYIFIGVIVFFLLPQPVFGEEGVTSNQDELFDNQIERLGLEEIGEFWEDVLHQYGGYLPESQRGSFMEFVRGDKQFSPGEWIGGFLKFLFHEIFANGKLLGTLVLLAVFSMILGQLQQAFEKHAISKVAYAITYMVLLIIALNSFHIAIQFTQQTIEIMSNFMISLVPLLLVLMATTGSVTSVALFHPIIMFLVHTSGVFVQYVVLPLLLLSTLLFIVSTMSDHYKVTKLATFIRNIAVGSLGIFLTVFLGVLSVQGATAAVADGIAIKTAKFVTGNFIPVVGRMFTDAADTVMGASLLVKNTVGVVGLVILLLVCVFPALKVLSLAIIYSFTAAILQPLGGGPIVQCLSIIGKSMLFIFGALAAVSLMFFLSITIIVISGNLSLMMR</sequence>
<feature type="transmembrane region" description="Helical" evidence="1">
    <location>
        <begin position="360"/>
        <end position="382"/>
    </location>
</feature>
<feature type="transmembrane region" description="Helical" evidence="1">
    <location>
        <begin position="172"/>
        <end position="196"/>
    </location>
</feature>
<dbReference type="Proteomes" id="UP000784880">
    <property type="component" value="Unassembled WGS sequence"/>
</dbReference>
<feature type="transmembrane region" description="Helical" evidence="1">
    <location>
        <begin position="236"/>
        <end position="256"/>
    </location>
</feature>
<proteinExistence type="predicted"/>
<evidence type="ECO:0000313" key="3">
    <source>
        <dbReference type="Proteomes" id="UP000784880"/>
    </source>
</evidence>
<dbReference type="NCBIfam" id="TIGR02829">
    <property type="entry name" value="spore_III_AE"/>
    <property type="match status" value="1"/>
</dbReference>
<gene>
    <name evidence="2" type="primary">spoIIIAE</name>
    <name evidence="2" type="ORF">KS419_10695</name>
</gene>
<organism evidence="2 3">
    <name type="scientific">Evansella tamaricis</name>
    <dbReference type="NCBI Taxonomy" id="2069301"/>
    <lineage>
        <taxon>Bacteria</taxon>
        <taxon>Bacillati</taxon>
        <taxon>Bacillota</taxon>
        <taxon>Bacilli</taxon>
        <taxon>Bacillales</taxon>
        <taxon>Bacillaceae</taxon>
        <taxon>Evansella</taxon>
    </lineage>
</organism>
<keyword evidence="1" id="KW-0812">Transmembrane</keyword>
<evidence type="ECO:0000256" key="1">
    <source>
        <dbReference type="SAM" id="Phobius"/>
    </source>
</evidence>
<dbReference type="EMBL" id="JAHQCS010000095">
    <property type="protein sequence ID" value="MBU9712210.1"/>
    <property type="molecule type" value="Genomic_DNA"/>
</dbReference>
<accession>A0ABS6JEV5</accession>
<reference evidence="2 3" key="1">
    <citation type="submission" date="2021-06" db="EMBL/GenBank/DDBJ databases">
        <title>Bacillus sp. RD4P76, an endophyte from a halophyte.</title>
        <authorList>
            <person name="Sun J.-Q."/>
        </authorList>
    </citation>
    <scope>NUCLEOTIDE SEQUENCE [LARGE SCALE GENOMIC DNA]</scope>
    <source>
        <strain evidence="2 3">CGMCC 1.15917</strain>
    </source>
</reference>
<comment type="caution">
    <text evidence="2">The sequence shown here is derived from an EMBL/GenBank/DDBJ whole genome shotgun (WGS) entry which is preliminary data.</text>
</comment>
<feature type="transmembrane region" description="Helical" evidence="1">
    <location>
        <begin position="307"/>
        <end position="340"/>
    </location>
</feature>
<feature type="transmembrane region" description="Helical" evidence="1">
    <location>
        <begin position="203"/>
        <end position="224"/>
    </location>
</feature>
<evidence type="ECO:0000313" key="2">
    <source>
        <dbReference type="EMBL" id="MBU9712210.1"/>
    </source>
</evidence>
<keyword evidence="1" id="KW-1133">Transmembrane helix</keyword>
<dbReference type="RefSeq" id="WP_217066400.1">
    <property type="nucleotide sequence ID" value="NZ_JAHQCS010000095.1"/>
</dbReference>
<feature type="transmembrane region" description="Helical" evidence="1">
    <location>
        <begin position="102"/>
        <end position="119"/>
    </location>
</feature>